<proteinExistence type="predicted"/>
<gene>
    <name evidence="1" type="ORF">H6G03_18950</name>
</gene>
<dbReference type="AlphaFoldDB" id="A0A926VFU1"/>
<organism evidence="1 2">
    <name type="scientific">Aerosakkonema funiforme FACHB-1375</name>
    <dbReference type="NCBI Taxonomy" id="2949571"/>
    <lineage>
        <taxon>Bacteria</taxon>
        <taxon>Bacillati</taxon>
        <taxon>Cyanobacteriota</taxon>
        <taxon>Cyanophyceae</taxon>
        <taxon>Oscillatoriophycideae</taxon>
        <taxon>Aerosakkonematales</taxon>
        <taxon>Aerosakkonemataceae</taxon>
        <taxon>Aerosakkonema</taxon>
    </lineage>
</organism>
<dbReference type="Proteomes" id="UP000641646">
    <property type="component" value="Unassembled WGS sequence"/>
</dbReference>
<accession>A0A926VFU1</accession>
<reference evidence="1" key="2">
    <citation type="submission" date="2020-08" db="EMBL/GenBank/DDBJ databases">
        <authorList>
            <person name="Chen M."/>
            <person name="Teng W."/>
            <person name="Zhao L."/>
            <person name="Hu C."/>
            <person name="Zhou Y."/>
            <person name="Han B."/>
            <person name="Song L."/>
            <person name="Shu W."/>
        </authorList>
    </citation>
    <scope>NUCLEOTIDE SEQUENCE</scope>
    <source>
        <strain evidence="1">FACHB-1375</strain>
    </source>
</reference>
<name>A0A926VFU1_9CYAN</name>
<evidence type="ECO:0000313" key="2">
    <source>
        <dbReference type="Proteomes" id="UP000641646"/>
    </source>
</evidence>
<protein>
    <submittedName>
        <fullName evidence="1">(2Fe-2S) ferredoxin domain-containing protein</fullName>
    </submittedName>
</protein>
<keyword evidence="2" id="KW-1185">Reference proteome</keyword>
<dbReference type="SUPFAM" id="SSF52833">
    <property type="entry name" value="Thioredoxin-like"/>
    <property type="match status" value="1"/>
</dbReference>
<dbReference type="InterPro" id="IPR036249">
    <property type="entry name" value="Thioredoxin-like_sf"/>
</dbReference>
<dbReference type="CDD" id="cd02980">
    <property type="entry name" value="TRX_Fd_family"/>
    <property type="match status" value="1"/>
</dbReference>
<dbReference type="EMBL" id="JACJPW010000048">
    <property type="protein sequence ID" value="MBD2183115.1"/>
    <property type="molecule type" value="Genomic_DNA"/>
</dbReference>
<sequence>MSPFQLEGRFLGYEVEDACKIKRMRLATAEGELWLKLSKEARATLSRYRVLVPGDWIEIFGEEKLDRETGEHKIKVYEVLPKAALAATSASPLETVTSTKATKPAKVQACILVCQKSDCCKLGARQVTRFLEEGLRDRGLSGEVTVKATGCMKQCKAGPNIVMPDKTRYKRVDLQEVPQLLDKHFPIEGTIPEEAVSQLAVVR</sequence>
<reference evidence="1" key="1">
    <citation type="journal article" date="2015" name="ISME J.">
        <title>Draft Genome Sequence of Streptomyces incarnatus NRRL8089, which Produces the Nucleoside Antibiotic Sinefungin.</title>
        <authorList>
            <person name="Oshima K."/>
            <person name="Hattori M."/>
            <person name="Shimizu H."/>
            <person name="Fukuda K."/>
            <person name="Nemoto M."/>
            <person name="Inagaki K."/>
            <person name="Tamura T."/>
        </authorList>
    </citation>
    <scope>NUCLEOTIDE SEQUENCE</scope>
    <source>
        <strain evidence="1">FACHB-1375</strain>
    </source>
</reference>
<comment type="caution">
    <text evidence="1">The sequence shown here is derived from an EMBL/GenBank/DDBJ whole genome shotgun (WGS) entry which is preliminary data.</text>
</comment>
<dbReference type="Gene3D" id="3.40.30.10">
    <property type="entry name" value="Glutaredoxin"/>
    <property type="match status" value="1"/>
</dbReference>
<evidence type="ECO:0000313" key="1">
    <source>
        <dbReference type="EMBL" id="MBD2183115.1"/>
    </source>
</evidence>